<dbReference type="InterPro" id="IPR050515">
    <property type="entry name" value="Beta-lactam/transpept"/>
</dbReference>
<keyword evidence="2 3" id="KW-0472">Membrane</keyword>
<dbReference type="GO" id="GO:0005886">
    <property type="term" value="C:plasma membrane"/>
    <property type="evidence" value="ECO:0007669"/>
    <property type="project" value="TreeGrafter"/>
</dbReference>
<feature type="domain" description="Penicillin-binding protein transpeptidase" evidence="4">
    <location>
        <begin position="275"/>
        <end position="605"/>
    </location>
</feature>
<protein>
    <submittedName>
        <fullName evidence="6">Penicillin-binding protein 2</fullName>
    </submittedName>
</protein>
<dbReference type="EMBL" id="PFBB01000014">
    <property type="protein sequence ID" value="PIR88620.1"/>
    <property type="molecule type" value="Genomic_DNA"/>
</dbReference>
<dbReference type="GO" id="GO:0008658">
    <property type="term" value="F:penicillin binding"/>
    <property type="evidence" value="ECO:0007669"/>
    <property type="project" value="InterPro"/>
</dbReference>
<keyword evidence="3" id="KW-0812">Transmembrane</keyword>
<evidence type="ECO:0000313" key="7">
    <source>
        <dbReference type="Proteomes" id="UP000229615"/>
    </source>
</evidence>
<dbReference type="GO" id="GO:0009002">
    <property type="term" value="F:serine-type D-Ala-D-Ala carboxypeptidase activity"/>
    <property type="evidence" value="ECO:0007669"/>
    <property type="project" value="InterPro"/>
</dbReference>
<dbReference type="AlphaFoldDB" id="A0A2H0UQF6"/>
<dbReference type="Gene3D" id="3.40.710.10">
    <property type="entry name" value="DD-peptidase/beta-lactamase superfamily"/>
    <property type="match status" value="1"/>
</dbReference>
<reference evidence="7" key="1">
    <citation type="submission" date="2017-09" db="EMBL/GenBank/DDBJ databases">
        <title>Depth-based differentiation of microbial function through sediment-hosted aquifers and enrichment of novel symbionts in the deep terrestrial subsurface.</title>
        <authorList>
            <person name="Probst A.J."/>
            <person name="Ladd B."/>
            <person name="Jarett J.K."/>
            <person name="Geller-Mcgrath D.E."/>
            <person name="Sieber C.M.K."/>
            <person name="Emerson J.B."/>
            <person name="Anantharaman K."/>
            <person name="Thomas B.C."/>
            <person name="Malmstrom R."/>
            <person name="Stieglmeier M."/>
            <person name="Klingl A."/>
            <person name="Woyke T."/>
            <person name="Ryan C.M."/>
            <person name="Banfield J.F."/>
        </authorList>
    </citation>
    <scope>NUCLEOTIDE SEQUENCE [LARGE SCALE GENOMIC DNA]</scope>
</reference>
<evidence type="ECO:0000259" key="5">
    <source>
        <dbReference type="Pfam" id="PF03717"/>
    </source>
</evidence>
<evidence type="ECO:0000256" key="2">
    <source>
        <dbReference type="ARBA" id="ARBA00023136"/>
    </source>
</evidence>
<dbReference type="InterPro" id="IPR005311">
    <property type="entry name" value="PBP_dimer"/>
</dbReference>
<evidence type="ECO:0000259" key="4">
    <source>
        <dbReference type="Pfam" id="PF00905"/>
    </source>
</evidence>
<dbReference type="GO" id="GO:0009252">
    <property type="term" value="P:peptidoglycan biosynthetic process"/>
    <property type="evidence" value="ECO:0007669"/>
    <property type="project" value="InterPro"/>
</dbReference>
<gene>
    <name evidence="6" type="primary">mrdA</name>
    <name evidence="6" type="ORF">COU09_01395</name>
</gene>
<dbReference type="Gene3D" id="3.90.1310.10">
    <property type="entry name" value="Penicillin-binding protein 2a (Domain 2)"/>
    <property type="match status" value="1"/>
</dbReference>
<evidence type="ECO:0000256" key="1">
    <source>
        <dbReference type="ARBA" id="ARBA00004370"/>
    </source>
</evidence>
<dbReference type="Pfam" id="PF03717">
    <property type="entry name" value="PBP_dimer"/>
    <property type="match status" value="1"/>
</dbReference>
<feature type="domain" description="Penicillin-binding protein dimerisation" evidence="5">
    <location>
        <begin position="73"/>
        <end position="232"/>
    </location>
</feature>
<accession>A0A2H0UQF6</accession>
<dbReference type="GO" id="GO:0071555">
    <property type="term" value="P:cell wall organization"/>
    <property type="evidence" value="ECO:0007669"/>
    <property type="project" value="TreeGrafter"/>
</dbReference>
<dbReference type="InterPro" id="IPR036138">
    <property type="entry name" value="PBP_dimer_sf"/>
</dbReference>
<name>A0A2H0UQF6_9BACT</name>
<dbReference type="SUPFAM" id="SSF56601">
    <property type="entry name" value="beta-lactamase/transpeptidase-like"/>
    <property type="match status" value="1"/>
</dbReference>
<feature type="transmembrane region" description="Helical" evidence="3">
    <location>
        <begin position="29"/>
        <end position="50"/>
    </location>
</feature>
<sequence>MNRFDINDIISDASAQSNDYIERPITERVFWLFSSLTVLTCLAVFSRLAFLNIAKADIYQERAQGNAHQEISIPALRGIITDRYGEPIAKNAETFSVFINLSKALQNPEVLNDDLARIAQTLEIDPGELRQTIYNSNLEKSTSLAIARNVDSEQAIKIRGLGIDDIAVINDYRREYPYPEAFAHVIGYTGPAEEGNEIVGKIGLEAVYDKELRGRDGASYIFRDAFGNEIDQKIARDPIAGDTIKTTLDAKLQNYFYERLKQGLKDLGVYAGVGLAIQPDTGEVLALISMPSFDSNVFVEPNRSDERVDVLLDSHQPLFNRAVSGAYNPASTIKPLVALAALKEKVVDDVFGIESKGYIEIPNPYYPDKPSRFLDWKAHGWVNVRSALARSSNVYFYAVGGGFEDLVGLGIDRLRNYWQYFGLGSTTGIDLNAEATGFLPSIKEKEDRTGQPWRVGDTYNISIGQGNLRVTPIQLIRFIASIGTRGLMYRPYVAKTITDSLGEVVLENNPEVVLSYSDWKFELGEVRAGMEQGVTKDYGTSHLLSYLPFSSAGKTGSAQIQNNTKTNAFFVGYAPAENPEIAILVLVEDSREGSLNTIPIAKDVLDFYYKERLQSGK</sequence>
<keyword evidence="3" id="KW-1133">Transmembrane helix</keyword>
<organism evidence="6 7">
    <name type="scientific">Candidatus Harrisonbacteria bacterium CG10_big_fil_rev_8_21_14_0_10_44_23</name>
    <dbReference type="NCBI Taxonomy" id="1974585"/>
    <lineage>
        <taxon>Bacteria</taxon>
        <taxon>Candidatus Harrisoniibacteriota</taxon>
    </lineage>
</organism>
<dbReference type="SUPFAM" id="SSF56519">
    <property type="entry name" value="Penicillin binding protein dimerisation domain"/>
    <property type="match status" value="1"/>
</dbReference>
<dbReference type="Proteomes" id="UP000229615">
    <property type="component" value="Unassembled WGS sequence"/>
</dbReference>
<dbReference type="Pfam" id="PF00905">
    <property type="entry name" value="Transpeptidase"/>
    <property type="match status" value="1"/>
</dbReference>
<evidence type="ECO:0000256" key="3">
    <source>
        <dbReference type="SAM" id="Phobius"/>
    </source>
</evidence>
<dbReference type="InterPro" id="IPR012338">
    <property type="entry name" value="Beta-lactam/transpept-like"/>
</dbReference>
<comment type="subcellular location">
    <subcellularLocation>
        <location evidence="1">Membrane</location>
    </subcellularLocation>
</comment>
<dbReference type="InterPro" id="IPR001460">
    <property type="entry name" value="PCN-bd_Tpept"/>
</dbReference>
<dbReference type="InterPro" id="IPR017790">
    <property type="entry name" value="Penicillin-binding_protein_2"/>
</dbReference>
<dbReference type="PANTHER" id="PTHR30627">
    <property type="entry name" value="PEPTIDOGLYCAN D,D-TRANSPEPTIDASE"/>
    <property type="match status" value="1"/>
</dbReference>
<evidence type="ECO:0000313" key="6">
    <source>
        <dbReference type="EMBL" id="PIR88620.1"/>
    </source>
</evidence>
<proteinExistence type="predicted"/>
<dbReference type="NCBIfam" id="TIGR03423">
    <property type="entry name" value="pbp2_mrdA"/>
    <property type="match status" value="1"/>
</dbReference>
<comment type="caution">
    <text evidence="6">The sequence shown here is derived from an EMBL/GenBank/DDBJ whole genome shotgun (WGS) entry which is preliminary data.</text>
</comment>